<dbReference type="PANTHER" id="PTHR37534:SF49">
    <property type="entry name" value="LYSINE BIOSYNTHESIS REGULATORY PROTEIN LYS14"/>
    <property type="match status" value="1"/>
</dbReference>
<dbReference type="Proteomes" id="UP001320420">
    <property type="component" value="Unassembled WGS sequence"/>
</dbReference>
<evidence type="ECO:0000313" key="4">
    <source>
        <dbReference type="Proteomes" id="UP001320420"/>
    </source>
</evidence>
<proteinExistence type="predicted"/>
<evidence type="ECO:0000313" key="3">
    <source>
        <dbReference type="EMBL" id="KAK7753595.1"/>
    </source>
</evidence>
<dbReference type="EMBL" id="JAKJXP020000027">
    <property type="protein sequence ID" value="KAK7753595.1"/>
    <property type="molecule type" value="Genomic_DNA"/>
</dbReference>
<protein>
    <recommendedName>
        <fullName evidence="5">Fungal-specific transcription factor domain-containing protein</fullName>
    </recommendedName>
</protein>
<dbReference type="AlphaFoldDB" id="A0AAN9UWL4"/>
<dbReference type="GO" id="GO:0045944">
    <property type="term" value="P:positive regulation of transcription by RNA polymerase II"/>
    <property type="evidence" value="ECO:0007669"/>
    <property type="project" value="TreeGrafter"/>
</dbReference>
<dbReference type="GO" id="GO:0003700">
    <property type="term" value="F:DNA-binding transcription factor activity"/>
    <property type="evidence" value="ECO:0007669"/>
    <property type="project" value="TreeGrafter"/>
</dbReference>
<reference evidence="3 4" key="1">
    <citation type="submission" date="2024-02" db="EMBL/GenBank/DDBJ databases">
        <title>De novo assembly and annotation of 12 fungi associated with fruit tree decline syndrome in Ontario, Canada.</title>
        <authorList>
            <person name="Sulman M."/>
            <person name="Ellouze W."/>
            <person name="Ilyukhin E."/>
        </authorList>
    </citation>
    <scope>NUCLEOTIDE SEQUENCE [LARGE SCALE GENOMIC DNA]</scope>
    <source>
        <strain evidence="3 4">M11/M66-122</strain>
    </source>
</reference>
<evidence type="ECO:0008006" key="5">
    <source>
        <dbReference type="Google" id="ProtNLM"/>
    </source>
</evidence>
<evidence type="ECO:0000256" key="2">
    <source>
        <dbReference type="ARBA" id="ARBA00023242"/>
    </source>
</evidence>
<keyword evidence="2" id="KW-0539">Nucleus</keyword>
<keyword evidence="4" id="KW-1185">Reference proteome</keyword>
<accession>A0AAN9UWL4</accession>
<dbReference type="PANTHER" id="PTHR37534">
    <property type="entry name" value="TRANSCRIPTIONAL ACTIVATOR PROTEIN UGA3"/>
    <property type="match status" value="1"/>
</dbReference>
<dbReference type="GO" id="GO:0005634">
    <property type="term" value="C:nucleus"/>
    <property type="evidence" value="ECO:0007669"/>
    <property type="project" value="UniProtKB-SubCell"/>
</dbReference>
<dbReference type="Pfam" id="PF11951">
    <property type="entry name" value="Fungal_trans_2"/>
    <property type="match status" value="1"/>
</dbReference>
<dbReference type="InterPro" id="IPR021858">
    <property type="entry name" value="Fun_TF"/>
</dbReference>
<comment type="subcellular location">
    <subcellularLocation>
        <location evidence="1">Nucleus</location>
    </subcellularLocation>
</comment>
<dbReference type="GO" id="GO:0000976">
    <property type="term" value="F:transcription cis-regulatory region binding"/>
    <property type="evidence" value="ECO:0007669"/>
    <property type="project" value="TreeGrafter"/>
</dbReference>
<gene>
    <name evidence="3" type="ORF">SLS62_004453</name>
</gene>
<organism evidence="3 4">
    <name type="scientific">Diatrype stigma</name>
    <dbReference type="NCBI Taxonomy" id="117547"/>
    <lineage>
        <taxon>Eukaryota</taxon>
        <taxon>Fungi</taxon>
        <taxon>Dikarya</taxon>
        <taxon>Ascomycota</taxon>
        <taxon>Pezizomycotina</taxon>
        <taxon>Sordariomycetes</taxon>
        <taxon>Xylariomycetidae</taxon>
        <taxon>Xylariales</taxon>
        <taxon>Diatrypaceae</taxon>
        <taxon>Diatrype</taxon>
    </lineage>
</organism>
<sequence length="317" mass="35671">MWLHRARALSLLRTHINQLASERTQQADWGDSAGQVIASTVMMTFFEISRDCSDSWTMHADFARNFLSSHLRKVDSLSAEQETLFKFAATYFVSHDVLAGTGGTCMEAAQMNNELCESMDNLSVMAITGCSRDLLSLISEITQIGSSVESYIHPRILSATIQQRRDNIDSRLHGLRQEVPEEFGSFQSELVIVSEVKRLAAILYLYSRIDGSGPHEPHVVRVTHQIMALIPQISLRTHTGLWPLFIVATLGIRSECDEDRKLLLSHLTALQETRQLANVKKARRIIEGVWKARDLRPDEPQGWAILQGRRHGPISLA</sequence>
<evidence type="ECO:0000256" key="1">
    <source>
        <dbReference type="ARBA" id="ARBA00004123"/>
    </source>
</evidence>
<comment type="caution">
    <text evidence="3">The sequence shown here is derived from an EMBL/GenBank/DDBJ whole genome shotgun (WGS) entry which is preliminary data.</text>
</comment>
<name>A0AAN9UWL4_9PEZI</name>